<dbReference type="AlphaFoldDB" id="A0AAV6FLU1"/>
<gene>
    <name evidence="2" type="ORF">AALO_G00302690</name>
</gene>
<organism evidence="2 3">
    <name type="scientific">Alosa alosa</name>
    <name type="common">allis shad</name>
    <dbReference type="NCBI Taxonomy" id="278164"/>
    <lineage>
        <taxon>Eukaryota</taxon>
        <taxon>Metazoa</taxon>
        <taxon>Chordata</taxon>
        <taxon>Craniata</taxon>
        <taxon>Vertebrata</taxon>
        <taxon>Euteleostomi</taxon>
        <taxon>Actinopterygii</taxon>
        <taxon>Neopterygii</taxon>
        <taxon>Teleostei</taxon>
        <taxon>Clupei</taxon>
        <taxon>Clupeiformes</taxon>
        <taxon>Clupeoidei</taxon>
        <taxon>Clupeidae</taxon>
        <taxon>Alosa</taxon>
    </lineage>
</organism>
<evidence type="ECO:0000313" key="3">
    <source>
        <dbReference type="Proteomes" id="UP000823561"/>
    </source>
</evidence>
<keyword evidence="3" id="KW-1185">Reference proteome</keyword>
<name>A0AAV6FLU1_9TELE</name>
<reference evidence="2" key="1">
    <citation type="submission" date="2020-10" db="EMBL/GenBank/DDBJ databases">
        <title>Chromosome-scale genome assembly of the Allis shad, Alosa alosa.</title>
        <authorList>
            <person name="Margot Z."/>
            <person name="Christophe K."/>
            <person name="Cabau C."/>
            <person name="Louis A."/>
            <person name="Berthelot C."/>
            <person name="Parey E."/>
            <person name="Roest Crollius H."/>
            <person name="Montfort J."/>
            <person name="Robinson-Rechavi M."/>
            <person name="Bucao C."/>
            <person name="Bouchez O."/>
            <person name="Gislard M."/>
            <person name="Lluch J."/>
            <person name="Milhes M."/>
            <person name="Lampietro C."/>
            <person name="Lopez Roques C."/>
            <person name="Donnadieu C."/>
            <person name="Braasch I."/>
            <person name="Desvignes T."/>
            <person name="Postlethwait J."/>
            <person name="Bobe J."/>
            <person name="Guiguen Y."/>
        </authorList>
    </citation>
    <scope>NUCLEOTIDE SEQUENCE</scope>
    <source>
        <strain evidence="2">M-15738</strain>
        <tissue evidence="2">Blood</tissue>
    </source>
</reference>
<accession>A0AAV6FLU1</accession>
<feature type="region of interest" description="Disordered" evidence="1">
    <location>
        <begin position="55"/>
        <end position="94"/>
    </location>
</feature>
<comment type="caution">
    <text evidence="2">The sequence shown here is derived from an EMBL/GenBank/DDBJ whole genome shotgun (WGS) entry which is preliminary data.</text>
</comment>
<sequence>MCRLPTRDTLPLYPVPSGSCWIFSFSYSRTGFSSRLDGCQLILCGTTLNVGETAQGRVTEAPKGAETGPSGTVKLNMSGPERSEQGQMPPLAVT</sequence>
<evidence type="ECO:0000313" key="2">
    <source>
        <dbReference type="EMBL" id="KAG5261326.1"/>
    </source>
</evidence>
<dbReference type="Proteomes" id="UP000823561">
    <property type="component" value="Chromosome 24"/>
</dbReference>
<evidence type="ECO:0000256" key="1">
    <source>
        <dbReference type="SAM" id="MobiDB-lite"/>
    </source>
</evidence>
<dbReference type="EMBL" id="JADWDJ010000024">
    <property type="protein sequence ID" value="KAG5261326.1"/>
    <property type="molecule type" value="Genomic_DNA"/>
</dbReference>
<proteinExistence type="predicted"/>
<protein>
    <submittedName>
        <fullName evidence="2">Uncharacterized protein</fullName>
    </submittedName>
</protein>